<dbReference type="Proteomes" id="UP001233172">
    <property type="component" value="Unassembled WGS sequence"/>
</dbReference>
<evidence type="ECO:0000259" key="2">
    <source>
        <dbReference type="Pfam" id="PF14949"/>
    </source>
</evidence>
<dbReference type="Pfam" id="PF14949">
    <property type="entry name" value="ARF7EP_C"/>
    <property type="match status" value="1"/>
</dbReference>
<feature type="region of interest" description="Disordered" evidence="1">
    <location>
        <begin position="1"/>
        <end position="49"/>
    </location>
</feature>
<feature type="compositionally biased region" description="Low complexity" evidence="1">
    <location>
        <begin position="1"/>
        <end position="13"/>
    </location>
</feature>
<dbReference type="EMBL" id="JASAOG010000037">
    <property type="protein sequence ID" value="KAK0060243.1"/>
    <property type="molecule type" value="Genomic_DNA"/>
</dbReference>
<sequence length="178" mass="20330">MEIDNSNSNSSFSTQNGQVISIVDSESNDSNENELSKSNSGSQQNMTELLRTAQQESLSFDQNVPDDQVTSELKKLSLDQNGTFMADFDPEKSKREMRKMNRRLYKNSKRGYLYDERGFLLENSWDLCDCLNKNCQGCHFPCPKCASPKCGNDCRCNRKYIVDLIEIEGTDVIYSFPE</sequence>
<dbReference type="AlphaFoldDB" id="A0AAD8FDV9"/>
<dbReference type="PANTHER" id="PTHR46536">
    <property type="entry name" value="ARL14 EFFECTOR PROTEIN"/>
    <property type="match status" value="1"/>
</dbReference>
<evidence type="ECO:0000256" key="1">
    <source>
        <dbReference type="SAM" id="MobiDB-lite"/>
    </source>
</evidence>
<name>A0AAD8FDV9_BIOPF</name>
<gene>
    <name evidence="3" type="ORF">Bpfe_010430</name>
</gene>
<proteinExistence type="predicted"/>
<comment type="caution">
    <text evidence="3">The sequence shown here is derived from an EMBL/GenBank/DDBJ whole genome shotgun (WGS) entry which is preliminary data.</text>
</comment>
<evidence type="ECO:0000313" key="3">
    <source>
        <dbReference type="EMBL" id="KAK0060243.1"/>
    </source>
</evidence>
<organism evidence="3 4">
    <name type="scientific">Biomphalaria pfeifferi</name>
    <name type="common">Bloodfluke planorb</name>
    <name type="synonym">Freshwater snail</name>
    <dbReference type="NCBI Taxonomy" id="112525"/>
    <lineage>
        <taxon>Eukaryota</taxon>
        <taxon>Metazoa</taxon>
        <taxon>Spiralia</taxon>
        <taxon>Lophotrochozoa</taxon>
        <taxon>Mollusca</taxon>
        <taxon>Gastropoda</taxon>
        <taxon>Heterobranchia</taxon>
        <taxon>Euthyneura</taxon>
        <taxon>Panpulmonata</taxon>
        <taxon>Hygrophila</taxon>
        <taxon>Lymnaeoidea</taxon>
        <taxon>Planorbidae</taxon>
        <taxon>Biomphalaria</taxon>
    </lineage>
</organism>
<evidence type="ECO:0000313" key="4">
    <source>
        <dbReference type="Proteomes" id="UP001233172"/>
    </source>
</evidence>
<keyword evidence="4" id="KW-1185">Reference proteome</keyword>
<feature type="domain" description="ARF7 effector protein C-terminal" evidence="2">
    <location>
        <begin position="72"/>
        <end position="167"/>
    </location>
</feature>
<dbReference type="InterPro" id="IPR029264">
    <property type="entry name" value="ARF7EP_C"/>
</dbReference>
<accession>A0AAD8FDV9</accession>
<dbReference type="PANTHER" id="PTHR46536:SF3">
    <property type="entry name" value="ARF7 EFFECTOR PROTEIN C-TERMINAL DOMAIN-CONTAINING PROTEIN"/>
    <property type="match status" value="1"/>
</dbReference>
<protein>
    <submittedName>
        <fullName evidence="3">ARL14 effector protein</fullName>
    </submittedName>
</protein>
<reference evidence="3" key="1">
    <citation type="journal article" date="2023" name="PLoS Negl. Trop. Dis.">
        <title>A genome sequence for Biomphalaria pfeifferi, the major vector snail for the human-infecting parasite Schistosoma mansoni.</title>
        <authorList>
            <person name="Bu L."/>
            <person name="Lu L."/>
            <person name="Laidemitt M.R."/>
            <person name="Zhang S.M."/>
            <person name="Mutuku M."/>
            <person name="Mkoji G."/>
            <person name="Steinauer M."/>
            <person name="Loker E.S."/>
        </authorList>
    </citation>
    <scope>NUCLEOTIDE SEQUENCE</scope>
    <source>
        <strain evidence="3">KasaAsao</strain>
    </source>
</reference>
<reference evidence="3" key="2">
    <citation type="submission" date="2023-04" db="EMBL/GenBank/DDBJ databases">
        <authorList>
            <person name="Bu L."/>
            <person name="Lu L."/>
            <person name="Laidemitt M.R."/>
            <person name="Zhang S.M."/>
            <person name="Mutuku M."/>
            <person name="Mkoji G."/>
            <person name="Steinauer M."/>
            <person name="Loker E.S."/>
        </authorList>
    </citation>
    <scope>NUCLEOTIDE SEQUENCE</scope>
    <source>
        <strain evidence="3">KasaAsao</strain>
        <tissue evidence="3">Whole Snail</tissue>
    </source>
</reference>